<dbReference type="GO" id="GO:0016757">
    <property type="term" value="F:glycosyltransferase activity"/>
    <property type="evidence" value="ECO:0007669"/>
    <property type="project" value="UniProtKB-KW"/>
</dbReference>
<feature type="domain" description="Phosphoribosyltransferase" evidence="2">
    <location>
        <begin position="176"/>
        <end position="238"/>
    </location>
</feature>
<dbReference type="Gene3D" id="3.40.50.2020">
    <property type="match status" value="1"/>
</dbReference>
<evidence type="ECO:0000313" key="3">
    <source>
        <dbReference type="EMBL" id="MEJ5196609.1"/>
    </source>
</evidence>
<organism evidence="3 4">
    <name type="scientific">Faecalibacterium wellingii</name>
    <dbReference type="NCBI Taxonomy" id="2929491"/>
    <lineage>
        <taxon>Bacteria</taxon>
        <taxon>Bacillati</taxon>
        <taxon>Bacillota</taxon>
        <taxon>Clostridia</taxon>
        <taxon>Eubacteriales</taxon>
        <taxon>Oscillospiraceae</taxon>
        <taxon>Faecalibacterium</taxon>
    </lineage>
</organism>
<name>A0AB35Y5T0_9FIRM</name>
<dbReference type="SUPFAM" id="SSF53271">
    <property type="entry name" value="PRTase-like"/>
    <property type="match status" value="1"/>
</dbReference>
<protein>
    <submittedName>
        <fullName evidence="3">Phosphoribosyltransferase family protein</fullName>
    </submittedName>
</protein>
<evidence type="ECO:0000259" key="2">
    <source>
        <dbReference type="Pfam" id="PF00156"/>
    </source>
</evidence>
<reference evidence="3" key="1">
    <citation type="submission" date="2024-03" db="EMBL/GenBank/DDBJ databases">
        <authorList>
            <person name="Plomp N."/>
            <person name="Harmsen H.J."/>
        </authorList>
    </citation>
    <scope>NUCLEOTIDE SEQUENCE</scope>
    <source>
        <strain evidence="3">HTF-128</strain>
    </source>
</reference>
<dbReference type="EMBL" id="JBBFGL010000011">
    <property type="protein sequence ID" value="MEJ5196609.1"/>
    <property type="molecule type" value="Genomic_DNA"/>
</dbReference>
<comment type="similarity">
    <text evidence="1">Belongs to the ComF/GntX family.</text>
</comment>
<dbReference type="CDD" id="cd06223">
    <property type="entry name" value="PRTases_typeI"/>
    <property type="match status" value="1"/>
</dbReference>
<keyword evidence="3" id="KW-0328">Glycosyltransferase</keyword>
<dbReference type="PANTHER" id="PTHR47505:SF1">
    <property type="entry name" value="DNA UTILIZATION PROTEIN YHGH"/>
    <property type="match status" value="1"/>
</dbReference>
<keyword evidence="3" id="KW-0808">Transferase</keyword>
<dbReference type="AlphaFoldDB" id="A0AB35Y5T0"/>
<dbReference type="RefSeq" id="WP_339395888.1">
    <property type="nucleotide sequence ID" value="NZ_JBBFGL010000011.1"/>
</dbReference>
<dbReference type="PANTHER" id="PTHR47505">
    <property type="entry name" value="DNA UTILIZATION PROTEIN YHGH"/>
    <property type="match status" value="1"/>
</dbReference>
<comment type="caution">
    <text evidence="3">The sequence shown here is derived from an EMBL/GenBank/DDBJ whole genome shotgun (WGS) entry which is preliminary data.</text>
</comment>
<dbReference type="InterPro" id="IPR029057">
    <property type="entry name" value="PRTase-like"/>
</dbReference>
<dbReference type="InterPro" id="IPR000836">
    <property type="entry name" value="PRTase_dom"/>
</dbReference>
<dbReference type="InterPro" id="IPR051910">
    <property type="entry name" value="ComF/GntX_DNA_util-trans"/>
</dbReference>
<dbReference type="Pfam" id="PF00156">
    <property type="entry name" value="Pribosyltran"/>
    <property type="match status" value="1"/>
</dbReference>
<dbReference type="Proteomes" id="UP001373196">
    <property type="component" value="Unassembled WGS sequence"/>
</dbReference>
<gene>
    <name evidence="3" type="ORF">WF834_10600</name>
</gene>
<evidence type="ECO:0000256" key="1">
    <source>
        <dbReference type="ARBA" id="ARBA00008007"/>
    </source>
</evidence>
<sequence>MDYYSVPCRLLRGARQLVYPRRCPFCDQVLGSVPTCPDCAAELEELRRKPGMRLDASQHYLGRLAGAAAPFRYEGCVRRGVLHTKYHAAPWAAVEMGVWLAKLAFGSEVRMSGAELLPELVEGMSLGYDCIVPVPASGTARGYNVPQLMALPLTRALGVPLYPEALGRARAKQHQAGLPFEQRMANVAGAFRVTDPDRIEGRKVLLVDDVITTGATAAACAQALLAAGAESVFAIALATVEFEAFPAKDQPLQENKPDF</sequence>
<accession>A0AB35Y5T0</accession>
<proteinExistence type="inferred from homology"/>
<evidence type="ECO:0000313" key="4">
    <source>
        <dbReference type="Proteomes" id="UP001373196"/>
    </source>
</evidence>